<evidence type="ECO:0000313" key="2">
    <source>
        <dbReference type="EMBL" id="BES94433.1"/>
    </source>
</evidence>
<name>A0ABN7AR69_9HEMI</name>
<organism evidence="2 3">
    <name type="scientific">Nesidiocoris tenuis</name>
    <dbReference type="NCBI Taxonomy" id="355587"/>
    <lineage>
        <taxon>Eukaryota</taxon>
        <taxon>Metazoa</taxon>
        <taxon>Ecdysozoa</taxon>
        <taxon>Arthropoda</taxon>
        <taxon>Hexapoda</taxon>
        <taxon>Insecta</taxon>
        <taxon>Pterygota</taxon>
        <taxon>Neoptera</taxon>
        <taxon>Paraneoptera</taxon>
        <taxon>Hemiptera</taxon>
        <taxon>Heteroptera</taxon>
        <taxon>Panheteroptera</taxon>
        <taxon>Cimicomorpha</taxon>
        <taxon>Miridae</taxon>
        <taxon>Dicyphina</taxon>
        <taxon>Nesidiocoris</taxon>
    </lineage>
</organism>
<dbReference type="Proteomes" id="UP001307889">
    <property type="component" value="Chromosome 5"/>
</dbReference>
<gene>
    <name evidence="2" type="ORF">NTJ_07242</name>
</gene>
<dbReference type="EMBL" id="AP028913">
    <property type="protein sequence ID" value="BES94433.1"/>
    <property type="molecule type" value="Genomic_DNA"/>
</dbReference>
<protein>
    <submittedName>
        <fullName evidence="2">Uncharacterized protein</fullName>
    </submittedName>
</protein>
<evidence type="ECO:0000313" key="3">
    <source>
        <dbReference type="Proteomes" id="UP001307889"/>
    </source>
</evidence>
<proteinExistence type="predicted"/>
<sequence>MDKLVHSSLELRHFTFKMVPFGFLLVRRFAIWFPIVSLCCQLLLQTQMTITCSHSNNADEDFSDDDSDTNNFSAPNVQELMNL</sequence>
<accession>A0ABN7AR69</accession>
<evidence type="ECO:0000256" key="1">
    <source>
        <dbReference type="SAM" id="MobiDB-lite"/>
    </source>
</evidence>
<keyword evidence="3" id="KW-1185">Reference proteome</keyword>
<feature type="region of interest" description="Disordered" evidence="1">
    <location>
        <begin position="60"/>
        <end position="83"/>
    </location>
</feature>
<reference evidence="2 3" key="1">
    <citation type="submission" date="2023-09" db="EMBL/GenBank/DDBJ databases">
        <title>Nesidiocoris tenuis whole genome shotgun sequence.</title>
        <authorList>
            <person name="Shibata T."/>
            <person name="Shimoda M."/>
            <person name="Kobayashi T."/>
            <person name="Uehara T."/>
        </authorList>
    </citation>
    <scope>NUCLEOTIDE SEQUENCE [LARGE SCALE GENOMIC DNA]</scope>
    <source>
        <strain evidence="2 3">Japan</strain>
    </source>
</reference>